<name>A0A656AAI4_VIBCL</name>
<dbReference type="EMBL" id="CWQY01000021">
    <property type="protein sequence ID" value="CSC99172.1"/>
    <property type="molecule type" value="Genomic_DNA"/>
</dbReference>
<organism evidence="1 2">
    <name type="scientific">Vibrio cholerae</name>
    <dbReference type="NCBI Taxonomy" id="666"/>
    <lineage>
        <taxon>Bacteria</taxon>
        <taxon>Pseudomonadati</taxon>
        <taxon>Pseudomonadota</taxon>
        <taxon>Gammaproteobacteria</taxon>
        <taxon>Vibrionales</taxon>
        <taxon>Vibrionaceae</taxon>
        <taxon>Vibrio</taxon>
    </lineage>
</organism>
<evidence type="ECO:0000313" key="1">
    <source>
        <dbReference type="EMBL" id="CSC99172.1"/>
    </source>
</evidence>
<gene>
    <name evidence="1" type="ORF">ERS013200_02816</name>
</gene>
<evidence type="ECO:0000313" key="2">
    <source>
        <dbReference type="Proteomes" id="UP000041770"/>
    </source>
</evidence>
<accession>A0A656AAI4</accession>
<dbReference type="Proteomes" id="UP000041770">
    <property type="component" value="Unassembled WGS sequence"/>
</dbReference>
<protein>
    <submittedName>
        <fullName evidence="1">Uncharacterized protein</fullName>
    </submittedName>
</protein>
<dbReference type="AlphaFoldDB" id="A0A656AAI4"/>
<reference evidence="1 2" key="1">
    <citation type="submission" date="2015-07" db="EMBL/GenBank/DDBJ databases">
        <authorList>
            <consortium name="Pathogen Informatics"/>
        </authorList>
    </citation>
    <scope>NUCLEOTIDE SEQUENCE [LARGE SCALE GENOMIC DNA]</scope>
    <source>
        <strain evidence="1 2">A316</strain>
    </source>
</reference>
<sequence length="65" mass="6631">MSIYLYFAGRGARLPFAFVLVSPDSAEISASRSIPSLAICSAIAANFASCSARAAISSASASLRS</sequence>
<proteinExistence type="predicted"/>